<dbReference type="InterPro" id="IPR045324">
    <property type="entry name" value="Small_multidrug_res"/>
</dbReference>
<comment type="caution">
    <text evidence="9">The sequence shown here is derived from an EMBL/GenBank/DDBJ whole genome shotgun (WGS) entry which is preliminary data.</text>
</comment>
<organism evidence="9 10">
    <name type="scientific">Lentzea kristufekii</name>
    <dbReference type="NCBI Taxonomy" id="3095430"/>
    <lineage>
        <taxon>Bacteria</taxon>
        <taxon>Bacillati</taxon>
        <taxon>Actinomycetota</taxon>
        <taxon>Actinomycetes</taxon>
        <taxon>Pseudonocardiales</taxon>
        <taxon>Pseudonocardiaceae</taxon>
        <taxon>Lentzea</taxon>
    </lineage>
</organism>
<evidence type="ECO:0000313" key="10">
    <source>
        <dbReference type="Proteomes" id="UP001271792"/>
    </source>
</evidence>
<feature type="transmembrane region" description="Helical" evidence="8">
    <location>
        <begin position="75"/>
        <end position="96"/>
    </location>
</feature>
<dbReference type="InterPro" id="IPR037185">
    <property type="entry name" value="EmrE-like"/>
</dbReference>
<keyword evidence="2" id="KW-0813">Transport</keyword>
<comment type="subcellular location">
    <subcellularLocation>
        <location evidence="1 7">Cell membrane</location>
        <topology evidence="1 7">Multi-pass membrane protein</topology>
    </subcellularLocation>
</comment>
<keyword evidence="10" id="KW-1185">Reference proteome</keyword>
<evidence type="ECO:0000256" key="5">
    <source>
        <dbReference type="ARBA" id="ARBA00022989"/>
    </source>
</evidence>
<dbReference type="RefSeq" id="WP_319988103.1">
    <property type="nucleotide sequence ID" value="NZ_JAXAVV010000020.1"/>
</dbReference>
<evidence type="ECO:0000256" key="4">
    <source>
        <dbReference type="ARBA" id="ARBA00022692"/>
    </source>
</evidence>
<keyword evidence="5 8" id="KW-1133">Transmembrane helix</keyword>
<evidence type="ECO:0000313" key="9">
    <source>
        <dbReference type="EMBL" id="MDX8054308.1"/>
    </source>
</evidence>
<evidence type="ECO:0000256" key="2">
    <source>
        <dbReference type="ARBA" id="ARBA00022448"/>
    </source>
</evidence>
<evidence type="ECO:0000256" key="7">
    <source>
        <dbReference type="RuleBase" id="RU003942"/>
    </source>
</evidence>
<dbReference type="PANTHER" id="PTHR30561">
    <property type="entry name" value="SMR FAMILY PROTON-DEPENDENT DRUG EFFLUX TRANSPORTER SUGE"/>
    <property type="match status" value="1"/>
</dbReference>
<reference evidence="9 10" key="1">
    <citation type="submission" date="2023-11" db="EMBL/GenBank/DDBJ databases">
        <title>Lentzea sokolovensis, sp. nov., Lentzea kristufkii, sp. nov., and Lentzea miocenensis, sp. nov., rare actinobacteria from Sokolov Coal Basin, Miocene lacustrine sediment, Czech Republic.</title>
        <authorList>
            <person name="Lara A."/>
            <person name="Kotroba L."/>
            <person name="Nouioui I."/>
            <person name="Neumann-Schaal M."/>
            <person name="Mast Y."/>
            <person name="Chronakova A."/>
        </authorList>
    </citation>
    <scope>NUCLEOTIDE SEQUENCE [LARGE SCALE GENOMIC DNA]</scope>
    <source>
        <strain evidence="9 10">BCCO 10_0798</strain>
    </source>
</reference>
<dbReference type="SUPFAM" id="SSF103481">
    <property type="entry name" value="Multidrug resistance efflux transporter EmrE"/>
    <property type="match status" value="1"/>
</dbReference>
<evidence type="ECO:0000256" key="1">
    <source>
        <dbReference type="ARBA" id="ARBA00004651"/>
    </source>
</evidence>
<evidence type="ECO:0000256" key="8">
    <source>
        <dbReference type="SAM" id="Phobius"/>
    </source>
</evidence>
<dbReference type="EMBL" id="JAXAVV010000020">
    <property type="protein sequence ID" value="MDX8054308.1"/>
    <property type="molecule type" value="Genomic_DNA"/>
</dbReference>
<proteinExistence type="inferred from homology"/>
<gene>
    <name evidence="9" type="ORF">SK571_33470</name>
</gene>
<evidence type="ECO:0000256" key="6">
    <source>
        <dbReference type="ARBA" id="ARBA00023136"/>
    </source>
</evidence>
<comment type="similarity">
    <text evidence="7">Belongs to the drug/metabolite transporter (DMT) superfamily. Small multidrug resistance (SMR) (TC 2.A.7.1) family.</text>
</comment>
<evidence type="ECO:0000256" key="3">
    <source>
        <dbReference type="ARBA" id="ARBA00022475"/>
    </source>
</evidence>
<feature type="transmembrane region" description="Helical" evidence="8">
    <location>
        <begin position="50"/>
        <end position="69"/>
    </location>
</feature>
<dbReference type="Pfam" id="PF00893">
    <property type="entry name" value="Multi_Drug_Res"/>
    <property type="match status" value="1"/>
</dbReference>
<name>A0ABU4U165_9PSEU</name>
<keyword evidence="4 7" id="KW-0812">Transmembrane</keyword>
<protein>
    <submittedName>
        <fullName evidence="9">SMR family transporter</fullName>
    </submittedName>
</protein>
<dbReference type="Proteomes" id="UP001271792">
    <property type="component" value="Unassembled WGS sequence"/>
</dbReference>
<dbReference type="InterPro" id="IPR000390">
    <property type="entry name" value="Small_drug/metabolite_transptr"/>
</dbReference>
<reference evidence="9 10" key="2">
    <citation type="submission" date="2023-11" db="EMBL/GenBank/DDBJ databases">
        <authorList>
            <person name="Lara A.C."/>
            <person name="Chronakova A."/>
        </authorList>
    </citation>
    <scope>NUCLEOTIDE SEQUENCE [LARGE SCALE GENOMIC DNA]</scope>
    <source>
        <strain evidence="9 10">BCCO 10_0798</strain>
    </source>
</reference>
<sequence>MHWAVLIGSAVLEAVWATALSQGAYVLFVVAATLSMVGLSVGMKRIPVGTAYAVWVGIGAALTVTWAMITGEEAVSVWKIVFLTGIIACVIGLKFLRSGSSGVQRPPLVRGAGAVPELKPGSVGGAVAGGVETTS</sequence>
<keyword evidence="3" id="KW-1003">Cell membrane</keyword>
<feature type="transmembrane region" description="Helical" evidence="8">
    <location>
        <begin position="27"/>
        <end position="43"/>
    </location>
</feature>
<dbReference type="PANTHER" id="PTHR30561:SF0">
    <property type="entry name" value="GUANIDINIUM EXPORTER"/>
    <property type="match status" value="1"/>
</dbReference>
<accession>A0ABU4U165</accession>
<keyword evidence="6 8" id="KW-0472">Membrane</keyword>
<dbReference type="Gene3D" id="1.10.3730.20">
    <property type="match status" value="1"/>
</dbReference>